<sequence length="198" mass="22851">MDRDDREELSKCLYWSILRITAPPRLELPEPRFEITRSVIEKSLALLDPEDFLCQALLYYQNYLQHKELRKHEDMVHFEIASRLYADIRGNPIENILLEYTTGNWLEELLGTSGDQAIDAASTDYHGSENQLTTDMDIDIPESGTYQASVVELLNEARSEPQDPTQTARKHHLDDGYDGDEGSLQGKKRARIFQESYE</sequence>
<gene>
    <name evidence="2" type="ORF">FMAN_04947</name>
</gene>
<comment type="caution">
    <text evidence="2">The sequence shown here is derived from an EMBL/GenBank/DDBJ whole genome shotgun (WGS) entry which is preliminary data.</text>
</comment>
<dbReference type="GeneID" id="65084215"/>
<protein>
    <submittedName>
        <fullName evidence="2">Uncharacterized protein</fullName>
    </submittedName>
</protein>
<name>A0A1L7SYK0_FUSMA</name>
<dbReference type="Proteomes" id="UP000184255">
    <property type="component" value="Unassembled WGS sequence"/>
</dbReference>
<reference evidence="3" key="1">
    <citation type="journal article" date="2016" name="Genome Biol. Evol.">
        <title>Comparative 'omics' of the Fusarium fujikuroi species complex highlights differences in genetic potential and metabolite synthesis.</title>
        <authorList>
            <person name="Niehaus E.-M."/>
            <person name="Muensterkoetter M."/>
            <person name="Proctor R.H."/>
            <person name="Brown D.W."/>
            <person name="Sharon A."/>
            <person name="Idan Y."/>
            <person name="Oren-Young L."/>
            <person name="Sieber C.M."/>
            <person name="Novak O."/>
            <person name="Pencik A."/>
            <person name="Tarkowska D."/>
            <person name="Hromadova K."/>
            <person name="Freeman S."/>
            <person name="Maymon M."/>
            <person name="Elazar M."/>
            <person name="Youssef S.A."/>
            <person name="El-Shabrawy E.S.M."/>
            <person name="Shalaby A.B.A."/>
            <person name="Houterman P."/>
            <person name="Brock N.L."/>
            <person name="Burkhardt I."/>
            <person name="Tsavkelova E.A."/>
            <person name="Dickschat J.S."/>
            <person name="Galuszka P."/>
            <person name="Gueldener U."/>
            <person name="Tudzynski B."/>
        </authorList>
    </citation>
    <scope>NUCLEOTIDE SEQUENCE [LARGE SCALE GENOMIC DNA]</scope>
    <source>
        <strain evidence="3">MRC7560</strain>
    </source>
</reference>
<evidence type="ECO:0000256" key="1">
    <source>
        <dbReference type="SAM" id="MobiDB-lite"/>
    </source>
</evidence>
<evidence type="ECO:0000313" key="3">
    <source>
        <dbReference type="Proteomes" id="UP000184255"/>
    </source>
</evidence>
<dbReference type="AlphaFoldDB" id="A0A1L7SYK0"/>
<feature type="region of interest" description="Disordered" evidence="1">
    <location>
        <begin position="157"/>
        <end position="198"/>
    </location>
</feature>
<dbReference type="EMBL" id="FCQH01000003">
    <property type="protein sequence ID" value="CVK88375.1"/>
    <property type="molecule type" value="Genomic_DNA"/>
</dbReference>
<accession>A0A1L7SYK0</accession>
<organism evidence="2 3">
    <name type="scientific">Fusarium mangiferae</name>
    <name type="common">Mango malformation disease fungus</name>
    <dbReference type="NCBI Taxonomy" id="192010"/>
    <lineage>
        <taxon>Eukaryota</taxon>
        <taxon>Fungi</taxon>
        <taxon>Dikarya</taxon>
        <taxon>Ascomycota</taxon>
        <taxon>Pezizomycotina</taxon>
        <taxon>Sordariomycetes</taxon>
        <taxon>Hypocreomycetidae</taxon>
        <taxon>Hypocreales</taxon>
        <taxon>Nectriaceae</taxon>
        <taxon>Fusarium</taxon>
        <taxon>Fusarium fujikuroi species complex</taxon>
    </lineage>
</organism>
<evidence type="ECO:0000313" key="2">
    <source>
        <dbReference type="EMBL" id="CVK88375.1"/>
    </source>
</evidence>
<proteinExistence type="predicted"/>
<keyword evidence="3" id="KW-1185">Reference proteome</keyword>
<dbReference type="RefSeq" id="XP_041679163.1">
    <property type="nucleotide sequence ID" value="XM_041828284.1"/>
</dbReference>
<dbReference type="VEuPathDB" id="FungiDB:FMAN_04947"/>